<evidence type="ECO:0000313" key="2">
    <source>
        <dbReference type="EMBL" id="KAJ5444846.1"/>
    </source>
</evidence>
<dbReference type="Pfam" id="PF05368">
    <property type="entry name" value="NmrA"/>
    <property type="match status" value="1"/>
</dbReference>
<dbReference type="InterPro" id="IPR008030">
    <property type="entry name" value="NmrA-like"/>
</dbReference>
<dbReference type="InterPro" id="IPR052718">
    <property type="entry name" value="NmrA-type_oxidoreductase"/>
</dbReference>
<sequence length="294" mass="32184">MIVLTGTSGGLAGVVLDTILDKKLLPPSSFRISSSSNTISARANEAGIEVRYGDMTKPETLLQSFADADLISGFISIAKAAGVQHVIYTSLTFGGPTGDQTIAGVMKAHVETVRYLKASGLSWTIVRQATYAHLWNLFAGFLQLEGNGDCDVVIPYGGPNSWASRDDLGEATAVIVSRWHDYVGQTVNLTGPRLLNVEEIIELYSKYTGRHVNVRVVEATKAIEHHRVHKTLPPEQEEFLPNWASWYDAMASGETDYLDPTLEQLLGRKPQDIQDMEAALFTGKTNILDTKDFV</sequence>
<evidence type="ECO:0000259" key="1">
    <source>
        <dbReference type="Pfam" id="PF05368"/>
    </source>
</evidence>
<evidence type="ECO:0000313" key="3">
    <source>
        <dbReference type="Proteomes" id="UP001213681"/>
    </source>
</evidence>
<accession>A0AAD6C4X7</accession>
<proteinExistence type="predicted"/>
<reference evidence="2" key="1">
    <citation type="submission" date="2022-12" db="EMBL/GenBank/DDBJ databases">
        <authorList>
            <person name="Petersen C."/>
        </authorList>
    </citation>
    <scope>NUCLEOTIDE SEQUENCE</scope>
    <source>
        <strain evidence="2">IBT 16125</strain>
    </source>
</reference>
<dbReference type="Gene3D" id="3.90.25.10">
    <property type="entry name" value="UDP-galactose 4-epimerase, domain 1"/>
    <property type="match status" value="1"/>
</dbReference>
<dbReference type="AlphaFoldDB" id="A0AAD6C4X7"/>
<feature type="domain" description="NmrA-like" evidence="1">
    <location>
        <begin position="74"/>
        <end position="258"/>
    </location>
</feature>
<dbReference type="PANTHER" id="PTHR47129">
    <property type="entry name" value="QUINONE OXIDOREDUCTASE 2"/>
    <property type="match status" value="1"/>
</dbReference>
<dbReference type="InterPro" id="IPR036291">
    <property type="entry name" value="NAD(P)-bd_dom_sf"/>
</dbReference>
<dbReference type="EMBL" id="JAPVEA010000007">
    <property type="protein sequence ID" value="KAJ5444846.1"/>
    <property type="molecule type" value="Genomic_DNA"/>
</dbReference>
<comment type="caution">
    <text evidence="2">The sequence shown here is derived from an EMBL/GenBank/DDBJ whole genome shotgun (WGS) entry which is preliminary data.</text>
</comment>
<keyword evidence="3" id="KW-1185">Reference proteome</keyword>
<dbReference type="RefSeq" id="XP_056764926.1">
    <property type="nucleotide sequence ID" value="XM_056912100.1"/>
</dbReference>
<organism evidence="2 3">
    <name type="scientific">Penicillium daleae</name>
    <dbReference type="NCBI Taxonomy" id="63821"/>
    <lineage>
        <taxon>Eukaryota</taxon>
        <taxon>Fungi</taxon>
        <taxon>Dikarya</taxon>
        <taxon>Ascomycota</taxon>
        <taxon>Pezizomycotina</taxon>
        <taxon>Eurotiomycetes</taxon>
        <taxon>Eurotiomycetidae</taxon>
        <taxon>Eurotiales</taxon>
        <taxon>Aspergillaceae</taxon>
        <taxon>Penicillium</taxon>
    </lineage>
</organism>
<dbReference type="Proteomes" id="UP001213681">
    <property type="component" value="Unassembled WGS sequence"/>
</dbReference>
<name>A0AAD6C4X7_9EURO</name>
<protein>
    <recommendedName>
        <fullName evidence="1">NmrA-like domain-containing protein</fullName>
    </recommendedName>
</protein>
<dbReference type="SUPFAM" id="SSF51735">
    <property type="entry name" value="NAD(P)-binding Rossmann-fold domains"/>
    <property type="match status" value="1"/>
</dbReference>
<dbReference type="Gene3D" id="3.40.50.720">
    <property type="entry name" value="NAD(P)-binding Rossmann-like Domain"/>
    <property type="match status" value="1"/>
</dbReference>
<dbReference type="GeneID" id="81602343"/>
<gene>
    <name evidence="2" type="ORF">N7458_008718</name>
</gene>
<reference evidence="2" key="2">
    <citation type="journal article" date="2023" name="IMA Fungus">
        <title>Comparative genomic study of the Penicillium genus elucidates a diverse pangenome and 15 lateral gene transfer events.</title>
        <authorList>
            <person name="Petersen C."/>
            <person name="Sorensen T."/>
            <person name="Nielsen M.R."/>
            <person name="Sondergaard T.E."/>
            <person name="Sorensen J.L."/>
            <person name="Fitzpatrick D.A."/>
            <person name="Frisvad J.C."/>
            <person name="Nielsen K.L."/>
        </authorList>
    </citation>
    <scope>NUCLEOTIDE SEQUENCE</scope>
    <source>
        <strain evidence="2">IBT 16125</strain>
    </source>
</reference>
<dbReference type="PANTHER" id="PTHR47129:SF1">
    <property type="entry name" value="NMRA-LIKE DOMAIN-CONTAINING PROTEIN"/>
    <property type="match status" value="1"/>
</dbReference>